<organism evidence="1 2">
    <name type="scientific">Melastoma candidum</name>
    <dbReference type="NCBI Taxonomy" id="119954"/>
    <lineage>
        <taxon>Eukaryota</taxon>
        <taxon>Viridiplantae</taxon>
        <taxon>Streptophyta</taxon>
        <taxon>Embryophyta</taxon>
        <taxon>Tracheophyta</taxon>
        <taxon>Spermatophyta</taxon>
        <taxon>Magnoliopsida</taxon>
        <taxon>eudicotyledons</taxon>
        <taxon>Gunneridae</taxon>
        <taxon>Pentapetalae</taxon>
        <taxon>rosids</taxon>
        <taxon>malvids</taxon>
        <taxon>Myrtales</taxon>
        <taxon>Melastomataceae</taxon>
        <taxon>Melastomatoideae</taxon>
        <taxon>Melastomateae</taxon>
        <taxon>Melastoma</taxon>
    </lineage>
</organism>
<evidence type="ECO:0000313" key="1">
    <source>
        <dbReference type="EMBL" id="KAI4380482.1"/>
    </source>
</evidence>
<name>A0ACB9RX36_9MYRT</name>
<comment type="caution">
    <text evidence="1">The sequence shown here is derived from an EMBL/GenBank/DDBJ whole genome shotgun (WGS) entry which is preliminary data.</text>
</comment>
<sequence length="142" mass="15898">MSDASLSIENNVSDQIMAPTVPKIRNVCLFDCDVSDALADSDSYRRRIFFNYEKRIRLPSPLEKHAKDSHMVYGGEMKVFECFAMARPPSGGALMTPADLTKAVVLVFPPSESDLIRKESLRGEECPVTYTALRPTFLCFLT</sequence>
<evidence type="ECO:0000313" key="2">
    <source>
        <dbReference type="Proteomes" id="UP001057402"/>
    </source>
</evidence>
<dbReference type="Proteomes" id="UP001057402">
    <property type="component" value="Chromosome 3"/>
</dbReference>
<reference evidence="2" key="1">
    <citation type="journal article" date="2023" name="Front. Plant Sci.">
        <title>Chromosomal-level genome assembly of Melastoma candidum provides insights into trichome evolution.</title>
        <authorList>
            <person name="Zhong Y."/>
            <person name="Wu W."/>
            <person name="Sun C."/>
            <person name="Zou P."/>
            <person name="Liu Y."/>
            <person name="Dai S."/>
            <person name="Zhou R."/>
        </authorList>
    </citation>
    <scope>NUCLEOTIDE SEQUENCE [LARGE SCALE GENOMIC DNA]</scope>
</reference>
<accession>A0ACB9RX36</accession>
<gene>
    <name evidence="1" type="ORF">MLD38_006668</name>
</gene>
<proteinExistence type="predicted"/>
<dbReference type="EMBL" id="CM042882">
    <property type="protein sequence ID" value="KAI4380482.1"/>
    <property type="molecule type" value="Genomic_DNA"/>
</dbReference>
<keyword evidence="2" id="KW-1185">Reference proteome</keyword>
<protein>
    <submittedName>
        <fullName evidence="1">Uncharacterized protein</fullName>
    </submittedName>
</protein>